<keyword evidence="2" id="KW-1185">Reference proteome</keyword>
<accession>A0A917JXN8</accession>
<protein>
    <recommendedName>
        <fullName evidence="3">F-box domain-containing protein</fullName>
    </recommendedName>
</protein>
<organism evidence="1 2">
    <name type="scientific">Legionella impletisoli</name>
    <dbReference type="NCBI Taxonomy" id="343510"/>
    <lineage>
        <taxon>Bacteria</taxon>
        <taxon>Pseudomonadati</taxon>
        <taxon>Pseudomonadota</taxon>
        <taxon>Gammaproteobacteria</taxon>
        <taxon>Legionellales</taxon>
        <taxon>Legionellaceae</taxon>
        <taxon>Legionella</taxon>
    </lineage>
</organism>
<gene>
    <name evidence="1" type="ORF">GCM10007966_15840</name>
</gene>
<name>A0A917JXN8_9GAMM</name>
<sequence>MPSKFEKFNKLPSELKIKTAQNLSSRELVNLSMTSKYHLALFKPMIDVSKLLHHVTRGEHDAIKAMLKKDIRLIFKRGVVTDCSGREFANISPFEYTLWALDKHMWAAMIECIPSNEEGRKVFAQLIAQYNRVHTDGVTYKLNGKTITEQHFDFANTIIKELQTQVDLIIAPGAKNWVAINKQWREGVGGAQKLLPMHVVDEYCSNKPFSPVPDFTSQPKTSKQFYNWTTDKYENWFSVDSKLSVDFALYKAGVAVGARGVATLGVGALEDLDALTALCKVRTNDFIDLKSQLEDQMTPDNHHQVSQI</sequence>
<evidence type="ECO:0000313" key="1">
    <source>
        <dbReference type="EMBL" id="GGI87911.1"/>
    </source>
</evidence>
<dbReference type="EMBL" id="BMOB01000006">
    <property type="protein sequence ID" value="GGI87911.1"/>
    <property type="molecule type" value="Genomic_DNA"/>
</dbReference>
<dbReference type="RefSeq" id="WP_131776848.1">
    <property type="nucleotide sequence ID" value="NZ_BMOB01000006.1"/>
</dbReference>
<evidence type="ECO:0000313" key="2">
    <source>
        <dbReference type="Proteomes" id="UP000630149"/>
    </source>
</evidence>
<evidence type="ECO:0008006" key="3">
    <source>
        <dbReference type="Google" id="ProtNLM"/>
    </source>
</evidence>
<dbReference type="AlphaFoldDB" id="A0A917JXN8"/>
<proteinExistence type="predicted"/>
<reference evidence="1" key="1">
    <citation type="journal article" date="2014" name="Int. J. Syst. Evol. Microbiol.">
        <title>Complete genome sequence of Corynebacterium casei LMG S-19264T (=DSM 44701T), isolated from a smear-ripened cheese.</title>
        <authorList>
            <consortium name="US DOE Joint Genome Institute (JGI-PGF)"/>
            <person name="Walter F."/>
            <person name="Albersmeier A."/>
            <person name="Kalinowski J."/>
            <person name="Ruckert C."/>
        </authorList>
    </citation>
    <scope>NUCLEOTIDE SEQUENCE</scope>
    <source>
        <strain evidence="1">JCM 13919</strain>
    </source>
</reference>
<comment type="caution">
    <text evidence="1">The sequence shown here is derived from an EMBL/GenBank/DDBJ whole genome shotgun (WGS) entry which is preliminary data.</text>
</comment>
<dbReference type="OrthoDB" id="5652138at2"/>
<dbReference type="Proteomes" id="UP000630149">
    <property type="component" value="Unassembled WGS sequence"/>
</dbReference>
<reference evidence="1" key="2">
    <citation type="submission" date="2020-09" db="EMBL/GenBank/DDBJ databases">
        <authorList>
            <person name="Sun Q."/>
            <person name="Ohkuma M."/>
        </authorList>
    </citation>
    <scope>NUCLEOTIDE SEQUENCE</scope>
    <source>
        <strain evidence="1">JCM 13919</strain>
    </source>
</reference>